<name>A0A660A725_STRPY</name>
<dbReference type="Proteomes" id="UP000316580">
    <property type="component" value="Unassembled WGS sequence"/>
</dbReference>
<feature type="non-terminal residue" evidence="1">
    <location>
        <position position="1"/>
    </location>
</feature>
<gene>
    <name evidence="1" type="ORF">FGO82_01915</name>
</gene>
<comment type="caution">
    <text evidence="1">The sequence shown here is derived from an EMBL/GenBank/DDBJ whole genome shotgun (WGS) entry which is preliminary data.</text>
</comment>
<dbReference type="Pfam" id="PF12846">
    <property type="entry name" value="AAA_10"/>
    <property type="match status" value="1"/>
</dbReference>
<reference evidence="1 2" key="1">
    <citation type="submission" date="2019-05" db="EMBL/GenBank/DDBJ databases">
        <title>Novel genomic isolates of S.pyogenes and S.dysgalactiae subsp. equisimilis associated to necrotising fasciitis (NSTI).</title>
        <authorList>
            <person name="Barrantes I."/>
        </authorList>
    </citation>
    <scope>NUCLEOTIDE SEQUENCE [LARGE SCALE GENOMIC DNA]</scope>
    <source>
        <strain evidence="1 2">SPY6028</strain>
    </source>
</reference>
<dbReference type="EMBL" id="VCID01000407">
    <property type="protein sequence ID" value="TNY48384.1"/>
    <property type="molecule type" value="Genomic_DNA"/>
</dbReference>
<dbReference type="RefSeq" id="WP_156141664.1">
    <property type="nucleotide sequence ID" value="NZ_VCID01000407.1"/>
</dbReference>
<organism evidence="1 2">
    <name type="scientific">Streptococcus pyogenes</name>
    <dbReference type="NCBI Taxonomy" id="1314"/>
    <lineage>
        <taxon>Bacteria</taxon>
        <taxon>Bacillati</taxon>
        <taxon>Bacillota</taxon>
        <taxon>Bacilli</taxon>
        <taxon>Lactobacillales</taxon>
        <taxon>Streptococcaceae</taxon>
        <taxon>Streptococcus</taxon>
    </lineage>
</organism>
<dbReference type="AlphaFoldDB" id="A0A660A725"/>
<protein>
    <submittedName>
        <fullName evidence="1">Uncharacterized protein</fullName>
    </submittedName>
</protein>
<accession>A0A660A725</accession>
<proteinExistence type="predicted"/>
<evidence type="ECO:0000313" key="2">
    <source>
        <dbReference type="Proteomes" id="UP000316580"/>
    </source>
</evidence>
<evidence type="ECO:0000313" key="1">
    <source>
        <dbReference type="EMBL" id="TNY48384.1"/>
    </source>
</evidence>
<sequence length="69" mass="7993">EDILRHVNLEVTEDNLEWIDNMISGQCLYYDVYGNLNMISIHNLFEDIDLLLKPMKATVSSSLENKYAS</sequence>